<comment type="catalytic activity">
    <reaction evidence="2">
        <text>2 GTP = 3',3'-c-di-GMP + 2 diphosphate</text>
        <dbReference type="Rhea" id="RHEA:24898"/>
        <dbReference type="ChEBI" id="CHEBI:33019"/>
        <dbReference type="ChEBI" id="CHEBI:37565"/>
        <dbReference type="ChEBI" id="CHEBI:58805"/>
        <dbReference type="EC" id="2.7.7.65"/>
    </reaction>
</comment>
<dbReference type="SUPFAM" id="SSF55785">
    <property type="entry name" value="PYP-like sensor domain (PAS domain)"/>
    <property type="match status" value="2"/>
</dbReference>
<keyword evidence="3" id="KW-0812">Transmembrane</keyword>
<proteinExistence type="predicted"/>
<evidence type="ECO:0000313" key="7">
    <source>
        <dbReference type="EMBL" id="SON56907.1"/>
    </source>
</evidence>
<dbReference type="PANTHER" id="PTHR45138:SF9">
    <property type="entry name" value="DIGUANYLATE CYCLASE DGCM-RELATED"/>
    <property type="match status" value="1"/>
</dbReference>
<sequence length="665" mass="72812">MSLLKTAVGIIFQFWDCPLDTFWASIEDSFALLLIVAVAWNVVRDLTATWHQTHRELASAAVTGLGAILLMAVERFDATSVGMNLHPVLLALCGFLAGPVAATLAAVVAGAGGILLKTEPFIGIYLMTAAATAVGIAAHHLLHGRRPTERDLLWLAILLSTGAMVGEAVLYLARADGNEGLLIPLAGILTFVAALVSGLTCIAEEARREATAATRFFRAIVDTLPDGLSVKDKDGRFLAANPATARHLGADRPADVIGRTDFDYLPIEIARKSHLDEQQVVLTGQPMTFQQTSVSADGRSMFLSSHKSPLRDEIGKIVGIVTHNRDVTEKKKLESQYQESQQLLADAFAFMADGLVIYDGSNRIVFSNNQFRELFPRTSDLRVPGTSLEHVLRAAVQRGEETPSGDLDDWIQMVLHAGRTNESRQFKLGDGRWIEVRDRRLANGGFLSVVSDISKSKLTETTLATMNRQLAVLAETDGLTGLGNRRAFEEKIEREFAHARDTGSALSLLFVDIDVFKAYNDTYGHLAGDDCIRRIASCLRGICNRPVDLVARYGGEELVAILPNCRRESAFVIAEGFRVSIRQLAMPHVASEKGLVTISGGLFTMDRLNPAGNVREMIKRADDALYQAKRTGRDCVISWQPFENDDMDVDVDETETETEMLVYRA</sequence>
<evidence type="ECO:0000256" key="2">
    <source>
        <dbReference type="ARBA" id="ARBA00034247"/>
    </source>
</evidence>
<dbReference type="InterPro" id="IPR000160">
    <property type="entry name" value="GGDEF_dom"/>
</dbReference>
<feature type="transmembrane region" description="Helical" evidence="3">
    <location>
        <begin position="55"/>
        <end position="73"/>
    </location>
</feature>
<dbReference type="InterPro" id="IPR043128">
    <property type="entry name" value="Rev_trsase/Diguanyl_cyclase"/>
</dbReference>
<dbReference type="PROSITE" id="PS50113">
    <property type="entry name" value="PAC"/>
    <property type="match status" value="1"/>
</dbReference>
<dbReference type="SUPFAM" id="SSF55073">
    <property type="entry name" value="Nucleotide cyclase"/>
    <property type="match status" value="1"/>
</dbReference>
<dbReference type="CDD" id="cd01949">
    <property type="entry name" value="GGDEF"/>
    <property type="match status" value="1"/>
</dbReference>
<evidence type="ECO:0000259" key="5">
    <source>
        <dbReference type="PROSITE" id="PS50113"/>
    </source>
</evidence>
<dbReference type="NCBIfam" id="TIGR00254">
    <property type="entry name" value="GGDEF"/>
    <property type="match status" value="1"/>
</dbReference>
<dbReference type="PROSITE" id="PS50112">
    <property type="entry name" value="PAS"/>
    <property type="match status" value="1"/>
</dbReference>
<dbReference type="AlphaFoldDB" id="A0A2C9D9D1"/>
<evidence type="ECO:0000259" key="6">
    <source>
        <dbReference type="PROSITE" id="PS50887"/>
    </source>
</evidence>
<dbReference type="GO" id="GO:0005886">
    <property type="term" value="C:plasma membrane"/>
    <property type="evidence" value="ECO:0007669"/>
    <property type="project" value="TreeGrafter"/>
</dbReference>
<evidence type="ECO:0000259" key="4">
    <source>
        <dbReference type="PROSITE" id="PS50112"/>
    </source>
</evidence>
<dbReference type="InterPro" id="IPR050469">
    <property type="entry name" value="Diguanylate_Cyclase"/>
</dbReference>
<dbReference type="GO" id="GO:1902201">
    <property type="term" value="P:negative regulation of bacterial-type flagellum-dependent cell motility"/>
    <property type="evidence" value="ECO:0007669"/>
    <property type="project" value="TreeGrafter"/>
</dbReference>
<feature type="domain" description="PAS" evidence="4">
    <location>
        <begin position="213"/>
        <end position="249"/>
    </location>
</feature>
<feature type="transmembrane region" description="Helical" evidence="3">
    <location>
        <begin position="121"/>
        <end position="141"/>
    </location>
</feature>
<accession>A0A2C9D9D1</accession>
<keyword evidence="3" id="KW-0472">Membrane</keyword>
<dbReference type="InterPro" id="IPR000700">
    <property type="entry name" value="PAS-assoc_C"/>
</dbReference>
<feature type="domain" description="PAC" evidence="5">
    <location>
        <begin position="287"/>
        <end position="339"/>
    </location>
</feature>
<dbReference type="EC" id="2.7.7.65" evidence="1"/>
<dbReference type="Gene3D" id="3.30.70.270">
    <property type="match status" value="1"/>
</dbReference>
<feature type="transmembrane region" description="Helical" evidence="3">
    <location>
        <begin position="85"/>
        <end position="109"/>
    </location>
</feature>
<feature type="transmembrane region" description="Helical" evidence="3">
    <location>
        <begin position="180"/>
        <end position="199"/>
    </location>
</feature>
<dbReference type="Pfam" id="PF00990">
    <property type="entry name" value="GGDEF"/>
    <property type="match status" value="1"/>
</dbReference>
<evidence type="ECO:0000313" key="8">
    <source>
        <dbReference type="Proteomes" id="UP000223606"/>
    </source>
</evidence>
<dbReference type="NCBIfam" id="TIGR00229">
    <property type="entry name" value="sensory_box"/>
    <property type="match status" value="1"/>
</dbReference>
<dbReference type="KEGG" id="hdi:HDIA_3366"/>
<dbReference type="CDD" id="cd00130">
    <property type="entry name" value="PAS"/>
    <property type="match status" value="1"/>
</dbReference>
<dbReference type="InterPro" id="IPR035965">
    <property type="entry name" value="PAS-like_dom_sf"/>
</dbReference>
<feature type="domain" description="GGDEF" evidence="6">
    <location>
        <begin position="504"/>
        <end position="641"/>
    </location>
</feature>
<dbReference type="PROSITE" id="PS50887">
    <property type="entry name" value="GGDEF"/>
    <property type="match status" value="1"/>
</dbReference>
<dbReference type="Pfam" id="PF12860">
    <property type="entry name" value="PAS_7"/>
    <property type="match status" value="1"/>
</dbReference>
<evidence type="ECO:0000256" key="1">
    <source>
        <dbReference type="ARBA" id="ARBA00012528"/>
    </source>
</evidence>
<dbReference type="EMBL" id="LT960614">
    <property type="protein sequence ID" value="SON56907.1"/>
    <property type="molecule type" value="Genomic_DNA"/>
</dbReference>
<reference evidence="8" key="1">
    <citation type="submission" date="2017-09" db="EMBL/GenBank/DDBJ databases">
        <title>Genome sequence of Nannocystis excedens DSM 71.</title>
        <authorList>
            <person name="Blom J."/>
        </authorList>
    </citation>
    <scope>NUCLEOTIDE SEQUENCE [LARGE SCALE GENOMIC DNA]</scope>
    <source>
        <strain evidence="8">type strain: E19</strain>
    </source>
</reference>
<dbReference type="SMART" id="SM00091">
    <property type="entry name" value="PAS"/>
    <property type="match status" value="2"/>
</dbReference>
<gene>
    <name evidence="7" type="primary">cph2_4</name>
    <name evidence="7" type="ORF">HDIA_3366</name>
</gene>
<dbReference type="FunFam" id="3.30.70.270:FF:000001">
    <property type="entry name" value="Diguanylate cyclase domain protein"/>
    <property type="match status" value="1"/>
</dbReference>
<dbReference type="InterPro" id="IPR000014">
    <property type="entry name" value="PAS"/>
</dbReference>
<keyword evidence="8" id="KW-1185">Reference proteome</keyword>
<dbReference type="Proteomes" id="UP000223606">
    <property type="component" value="Chromosome 1"/>
</dbReference>
<protein>
    <recommendedName>
        <fullName evidence="1">diguanylate cyclase</fullName>
        <ecNumber evidence="1">2.7.7.65</ecNumber>
    </recommendedName>
</protein>
<keyword evidence="3" id="KW-1133">Transmembrane helix</keyword>
<dbReference type="GO" id="GO:0052621">
    <property type="term" value="F:diguanylate cyclase activity"/>
    <property type="evidence" value="ECO:0007669"/>
    <property type="project" value="UniProtKB-EC"/>
</dbReference>
<dbReference type="SMART" id="SM00267">
    <property type="entry name" value="GGDEF"/>
    <property type="match status" value="1"/>
</dbReference>
<feature type="transmembrane region" description="Helical" evidence="3">
    <location>
        <begin position="22"/>
        <end position="43"/>
    </location>
</feature>
<feature type="transmembrane region" description="Helical" evidence="3">
    <location>
        <begin position="153"/>
        <end position="173"/>
    </location>
</feature>
<dbReference type="InterPro" id="IPR013656">
    <property type="entry name" value="PAS_4"/>
</dbReference>
<dbReference type="PANTHER" id="PTHR45138">
    <property type="entry name" value="REGULATORY COMPONENTS OF SENSORY TRANSDUCTION SYSTEM"/>
    <property type="match status" value="1"/>
</dbReference>
<name>A0A2C9D9D1_9HYPH</name>
<dbReference type="GO" id="GO:0043709">
    <property type="term" value="P:cell adhesion involved in single-species biofilm formation"/>
    <property type="evidence" value="ECO:0007669"/>
    <property type="project" value="TreeGrafter"/>
</dbReference>
<dbReference type="Gene3D" id="1.10.1760.20">
    <property type="match status" value="1"/>
</dbReference>
<dbReference type="InterPro" id="IPR029787">
    <property type="entry name" value="Nucleotide_cyclase"/>
</dbReference>
<dbReference type="Gene3D" id="3.30.450.20">
    <property type="entry name" value="PAS domain"/>
    <property type="match status" value="2"/>
</dbReference>
<evidence type="ECO:0000256" key="3">
    <source>
        <dbReference type="SAM" id="Phobius"/>
    </source>
</evidence>
<organism evidence="7 8">
    <name type="scientific">Hartmannibacter diazotrophicus</name>
    <dbReference type="NCBI Taxonomy" id="1482074"/>
    <lineage>
        <taxon>Bacteria</taxon>
        <taxon>Pseudomonadati</taxon>
        <taxon>Pseudomonadota</taxon>
        <taxon>Alphaproteobacteria</taxon>
        <taxon>Hyphomicrobiales</taxon>
        <taxon>Pleomorphomonadaceae</taxon>
        <taxon>Hartmannibacter</taxon>
    </lineage>
</organism>
<dbReference type="Pfam" id="PF08448">
    <property type="entry name" value="PAS_4"/>
    <property type="match status" value="1"/>
</dbReference>